<comment type="caution">
    <text evidence="1">The sequence shown here is derived from an EMBL/GenBank/DDBJ whole genome shotgun (WGS) entry which is preliminary data.</text>
</comment>
<gene>
    <name evidence="1" type="ORF">LPTSP1_37450</name>
</gene>
<protein>
    <submittedName>
        <fullName evidence="1">Uncharacterized protein</fullName>
    </submittedName>
</protein>
<dbReference type="Proteomes" id="UP000245076">
    <property type="component" value="Unassembled WGS sequence"/>
</dbReference>
<dbReference type="AlphaFoldDB" id="A0A2P2D7X1"/>
<dbReference type="EMBL" id="BFAY01000015">
    <property type="protein sequence ID" value="GBF40727.1"/>
    <property type="molecule type" value="Genomic_DNA"/>
</dbReference>
<accession>A0A2P2D7X1</accession>
<proteinExistence type="predicted"/>
<sequence>MTRAVKQAVINPEVDYRISRLISLKQDVNGVLIIEADIEKNSKLFKNVCGRIKVPKRINSTNYPWSTNIIFSDCSFFSRGKEIVLKEIGRDVWEKNIYSPLHINIEIPMFVNKKIEYKYYEMQDVEIKDISSHINVQIVYNSNRKSVNNVWYPIALSYDLISGSIHSIGAPFGMVCIYGIGNSKNGFAFFAALPFCGLYKVFSFLDELGGEKSRITDDF</sequence>
<reference evidence="1 2" key="1">
    <citation type="submission" date="2018-02" db="EMBL/GenBank/DDBJ databases">
        <title>Novel Leptospira species isolated from soil and water in Japan.</title>
        <authorList>
            <person name="Nakao R."/>
            <person name="Masuzawa T."/>
        </authorList>
    </citation>
    <scope>NUCLEOTIDE SEQUENCE [LARGE SCALE GENOMIC DNA]</scope>
    <source>
        <strain evidence="1 2">E8</strain>
    </source>
</reference>
<name>A0A2P2D7X1_9LEPT</name>
<evidence type="ECO:0000313" key="1">
    <source>
        <dbReference type="EMBL" id="GBF40727.1"/>
    </source>
</evidence>
<evidence type="ECO:0000313" key="2">
    <source>
        <dbReference type="Proteomes" id="UP000245076"/>
    </source>
</evidence>
<keyword evidence="2" id="KW-1185">Reference proteome</keyword>
<organism evidence="1 2">
    <name type="scientific">Leptospira johnsonii</name>
    <dbReference type="NCBI Taxonomy" id="1917820"/>
    <lineage>
        <taxon>Bacteria</taxon>
        <taxon>Pseudomonadati</taxon>
        <taxon>Spirochaetota</taxon>
        <taxon>Spirochaetia</taxon>
        <taxon>Leptospirales</taxon>
        <taxon>Leptospiraceae</taxon>
        <taxon>Leptospira</taxon>
    </lineage>
</organism>